<gene>
    <name evidence="1" type="ORF">GWK47_034472</name>
</gene>
<dbReference type="PANTHER" id="PTHR46669">
    <property type="entry name" value="LEUCINE-RICH PPR MOTIF-CONTAINING PROTEIN, MITOCHONDRIAL"/>
    <property type="match status" value="1"/>
</dbReference>
<evidence type="ECO:0000313" key="1">
    <source>
        <dbReference type="EMBL" id="KAG0727542.1"/>
    </source>
</evidence>
<protein>
    <submittedName>
        <fullName evidence="1">Uncharacterized protein</fullName>
    </submittedName>
</protein>
<dbReference type="InterPro" id="IPR033490">
    <property type="entry name" value="LRP130"/>
</dbReference>
<accession>A0A8J4YHM2</accession>
<dbReference type="EMBL" id="JACEEZ010003242">
    <property type="protein sequence ID" value="KAG0727542.1"/>
    <property type="molecule type" value="Genomic_DNA"/>
</dbReference>
<reference evidence="1" key="1">
    <citation type="submission" date="2020-07" db="EMBL/GenBank/DDBJ databases">
        <title>The High-quality genome of the commercially important snow crab, Chionoecetes opilio.</title>
        <authorList>
            <person name="Jeong J.-H."/>
            <person name="Ryu S."/>
        </authorList>
    </citation>
    <scope>NUCLEOTIDE SEQUENCE</scope>
    <source>
        <strain evidence="1">MADBK_172401_WGS</strain>
        <tissue evidence="1">Digestive gland</tissue>
    </source>
</reference>
<comment type="caution">
    <text evidence="1">The sequence shown here is derived from an EMBL/GenBank/DDBJ whole genome shotgun (WGS) entry which is preliminary data.</text>
</comment>
<dbReference type="GO" id="GO:0005739">
    <property type="term" value="C:mitochondrion"/>
    <property type="evidence" value="ECO:0007669"/>
    <property type="project" value="TreeGrafter"/>
</dbReference>
<dbReference type="GO" id="GO:0005634">
    <property type="term" value="C:nucleus"/>
    <property type="evidence" value="ECO:0007669"/>
    <property type="project" value="TreeGrafter"/>
</dbReference>
<dbReference type="GO" id="GO:0003730">
    <property type="term" value="F:mRNA 3'-UTR binding"/>
    <property type="evidence" value="ECO:0007669"/>
    <property type="project" value="TreeGrafter"/>
</dbReference>
<dbReference type="GO" id="GO:0070129">
    <property type="term" value="P:regulation of mitochondrial translation"/>
    <property type="evidence" value="ECO:0007669"/>
    <property type="project" value="TreeGrafter"/>
</dbReference>
<dbReference type="PANTHER" id="PTHR46669:SF2">
    <property type="entry name" value="EG:BACN32G11.3 PROTEIN"/>
    <property type="match status" value="1"/>
</dbReference>
<evidence type="ECO:0000313" key="2">
    <source>
        <dbReference type="Proteomes" id="UP000770661"/>
    </source>
</evidence>
<dbReference type="Proteomes" id="UP000770661">
    <property type="component" value="Unassembled WGS sequence"/>
</dbReference>
<organism evidence="1 2">
    <name type="scientific">Chionoecetes opilio</name>
    <name type="common">Atlantic snow crab</name>
    <name type="synonym">Cancer opilio</name>
    <dbReference type="NCBI Taxonomy" id="41210"/>
    <lineage>
        <taxon>Eukaryota</taxon>
        <taxon>Metazoa</taxon>
        <taxon>Ecdysozoa</taxon>
        <taxon>Arthropoda</taxon>
        <taxon>Crustacea</taxon>
        <taxon>Multicrustacea</taxon>
        <taxon>Malacostraca</taxon>
        <taxon>Eumalacostraca</taxon>
        <taxon>Eucarida</taxon>
        <taxon>Decapoda</taxon>
        <taxon>Pleocyemata</taxon>
        <taxon>Brachyura</taxon>
        <taxon>Eubrachyura</taxon>
        <taxon>Majoidea</taxon>
        <taxon>Majidae</taxon>
        <taxon>Chionoecetes</taxon>
    </lineage>
</organism>
<name>A0A8J4YHM2_CHIOP</name>
<sequence>MVQESGDGGEDVTLLNNPARRLLEYLAEHAGMQPSRQVLDLLLARKVLPPSSQLFSPFIKFHLANDDLASALVEFESICQTHRLTPHKQELTARCINLEDGER</sequence>
<proteinExistence type="predicted"/>
<keyword evidence="2" id="KW-1185">Reference proteome</keyword>
<dbReference type="AlphaFoldDB" id="A0A8J4YHM2"/>